<feature type="chain" id="PRO_5044551684" evidence="1">
    <location>
        <begin position="22"/>
        <end position="89"/>
    </location>
</feature>
<evidence type="ECO:0000313" key="3">
    <source>
        <dbReference type="Proteomes" id="UP000050761"/>
    </source>
</evidence>
<accession>A0A183FVU9</accession>
<accession>A0A3P8ALX5</accession>
<sequence>MWRIVGISVLLFFLIWDEVAPQLDRNAMILAVSSVCIGKHLLGERGPQPEDRNGAKKLRETEAGEQLGQCLFSDIIARLMNRNITGRVI</sequence>
<evidence type="ECO:0000313" key="2">
    <source>
        <dbReference type="EMBL" id="VDO92413.1"/>
    </source>
</evidence>
<feature type="signal peptide" evidence="1">
    <location>
        <begin position="1"/>
        <end position="21"/>
    </location>
</feature>
<reference evidence="4" key="2">
    <citation type="submission" date="2019-09" db="UniProtKB">
        <authorList>
            <consortium name="WormBaseParasite"/>
        </authorList>
    </citation>
    <scope>IDENTIFICATION</scope>
</reference>
<evidence type="ECO:0000256" key="1">
    <source>
        <dbReference type="SAM" id="SignalP"/>
    </source>
</evidence>
<keyword evidence="1" id="KW-0732">Signal</keyword>
<protein>
    <submittedName>
        <fullName evidence="4">Secreted protein</fullName>
    </submittedName>
</protein>
<organism evidence="3 4">
    <name type="scientific">Heligmosomoides polygyrus</name>
    <name type="common">Parasitic roundworm</name>
    <dbReference type="NCBI Taxonomy" id="6339"/>
    <lineage>
        <taxon>Eukaryota</taxon>
        <taxon>Metazoa</taxon>
        <taxon>Ecdysozoa</taxon>
        <taxon>Nematoda</taxon>
        <taxon>Chromadorea</taxon>
        <taxon>Rhabditida</taxon>
        <taxon>Rhabditina</taxon>
        <taxon>Rhabditomorpha</taxon>
        <taxon>Strongyloidea</taxon>
        <taxon>Heligmosomidae</taxon>
        <taxon>Heligmosomoides</taxon>
    </lineage>
</organism>
<keyword evidence="3" id="KW-1185">Reference proteome</keyword>
<evidence type="ECO:0000313" key="4">
    <source>
        <dbReference type="WBParaSite" id="HPBE_0001249401-mRNA-1"/>
    </source>
</evidence>
<proteinExistence type="predicted"/>
<dbReference type="Proteomes" id="UP000050761">
    <property type="component" value="Unassembled WGS sequence"/>
</dbReference>
<gene>
    <name evidence="2" type="ORF">HPBE_LOCUS12495</name>
</gene>
<reference evidence="2 3" key="1">
    <citation type="submission" date="2018-11" db="EMBL/GenBank/DDBJ databases">
        <authorList>
            <consortium name="Pathogen Informatics"/>
        </authorList>
    </citation>
    <scope>NUCLEOTIDE SEQUENCE [LARGE SCALE GENOMIC DNA]</scope>
</reference>
<dbReference type="EMBL" id="UZAH01027522">
    <property type="protein sequence ID" value="VDO92413.1"/>
    <property type="molecule type" value="Genomic_DNA"/>
</dbReference>
<dbReference type="WBParaSite" id="HPBE_0001249401-mRNA-1">
    <property type="protein sequence ID" value="HPBE_0001249401-mRNA-1"/>
    <property type="gene ID" value="HPBE_0001249401"/>
</dbReference>
<dbReference type="AlphaFoldDB" id="A0A183FVU9"/>
<name>A0A183FVU9_HELPZ</name>